<proteinExistence type="predicted"/>
<accession>A0AAD4FL30</accession>
<name>A0AAD4FL30_9PLEO</name>
<comment type="caution">
    <text evidence="1">The sequence shown here is derived from an EMBL/GenBank/DDBJ whole genome shotgun (WGS) entry which is preliminary data.</text>
</comment>
<organism evidence="1 2">
    <name type="scientific">Alternaria panax</name>
    <dbReference type="NCBI Taxonomy" id="48097"/>
    <lineage>
        <taxon>Eukaryota</taxon>
        <taxon>Fungi</taxon>
        <taxon>Dikarya</taxon>
        <taxon>Ascomycota</taxon>
        <taxon>Pezizomycotina</taxon>
        <taxon>Dothideomycetes</taxon>
        <taxon>Pleosporomycetidae</taxon>
        <taxon>Pleosporales</taxon>
        <taxon>Pleosporineae</taxon>
        <taxon>Pleosporaceae</taxon>
        <taxon>Alternaria</taxon>
        <taxon>Alternaria sect. Panax</taxon>
    </lineage>
</organism>
<protein>
    <submittedName>
        <fullName evidence="1">Uncharacterized protein</fullName>
    </submittedName>
</protein>
<keyword evidence="2" id="KW-1185">Reference proteome</keyword>
<dbReference type="AlphaFoldDB" id="A0AAD4FL30"/>
<evidence type="ECO:0000313" key="1">
    <source>
        <dbReference type="EMBL" id="KAG9189394.1"/>
    </source>
</evidence>
<evidence type="ECO:0000313" key="2">
    <source>
        <dbReference type="Proteomes" id="UP001199106"/>
    </source>
</evidence>
<gene>
    <name evidence="1" type="ORF">G6011_06262</name>
</gene>
<dbReference type="EMBL" id="JAANER010000005">
    <property type="protein sequence ID" value="KAG9189394.1"/>
    <property type="molecule type" value="Genomic_DNA"/>
</dbReference>
<dbReference type="Proteomes" id="UP001199106">
    <property type="component" value="Unassembled WGS sequence"/>
</dbReference>
<reference evidence="1" key="1">
    <citation type="submission" date="2021-07" db="EMBL/GenBank/DDBJ databases">
        <title>Genome Resource of American Ginseng Black Spot Pathogen Alternaria panax.</title>
        <authorList>
            <person name="Qiu C."/>
            <person name="Wang W."/>
            <person name="Liu Z."/>
        </authorList>
    </citation>
    <scope>NUCLEOTIDE SEQUENCE</scope>
    <source>
        <strain evidence="1">BNCC115425</strain>
    </source>
</reference>
<sequence>MGLVTHYIAEDANISSNDEGIFSTPAAATISLPQLKAIERLALSMVADLKTLVLSTGLEMVRVLNPLIERIEPRLALFPDHDAPLHWKLMGIKAHQVMRIYEISLGKDTKWFVLAKMR</sequence>